<dbReference type="RefSeq" id="WP_046523337.1">
    <property type="nucleotide sequence ID" value="NZ_LAYY01000007.1"/>
</dbReference>
<keyword evidence="3" id="KW-1185">Reference proteome</keyword>
<dbReference type="Proteomes" id="UP000034166">
    <property type="component" value="Unassembled WGS sequence"/>
</dbReference>
<dbReference type="PATRIC" id="fig|1408103.3.peg.1947"/>
<feature type="coiled-coil region" evidence="1">
    <location>
        <begin position="44"/>
        <end position="106"/>
    </location>
</feature>
<protein>
    <submittedName>
        <fullName evidence="2">Uncharacterized protein</fullName>
    </submittedName>
</protein>
<evidence type="ECO:0000313" key="3">
    <source>
        <dbReference type="Proteomes" id="UP000034166"/>
    </source>
</evidence>
<dbReference type="OrthoDB" id="2802060at2"/>
<accession>A0A0M2T1F2</accession>
<organism evidence="2 3">
    <name type="scientific">Mesobacillus campisalis</name>
    <dbReference type="NCBI Taxonomy" id="1408103"/>
    <lineage>
        <taxon>Bacteria</taxon>
        <taxon>Bacillati</taxon>
        <taxon>Bacillota</taxon>
        <taxon>Bacilli</taxon>
        <taxon>Bacillales</taxon>
        <taxon>Bacillaceae</taxon>
        <taxon>Mesobacillus</taxon>
    </lineage>
</organism>
<name>A0A0M2T1F2_9BACI</name>
<comment type="caution">
    <text evidence="2">The sequence shown here is derived from an EMBL/GenBank/DDBJ whole genome shotgun (WGS) entry which is preliminary data.</text>
</comment>
<keyword evidence="1" id="KW-0175">Coiled coil</keyword>
<sequence length="339" mass="40156">MITVLLAELEEKKDKWISAAIRRLGLDEEGMSEQDPENLILQIKDKQDRELKDMSLELEGMAKRLKELEHSILEKEQTLQALSVTLSSLQSEIESCKSDLETIEDVLLEEYEPNIQDRFTRDDKNSQVAFKDRKVSKLRDRFKKEQEKMLQYYEQQIMKIWPVDQTGALKNPPVGRLSLKHGHGLDQYVNPLNFKEDYNNVLDTLKRNSQLSYEYYLSQLLEDNEKRTLEMQKLLDLNEGQMRELLEVKASLTEKKMLEESMKSELDDKLSRSWWKWNSLIEKQLERKEILKEEFVKTVSKLQGKLLAEETNAEERWAYHQYCQIMLKQGERIIGNDEF</sequence>
<proteinExistence type="predicted"/>
<dbReference type="AlphaFoldDB" id="A0A0M2T1F2"/>
<evidence type="ECO:0000256" key="1">
    <source>
        <dbReference type="SAM" id="Coils"/>
    </source>
</evidence>
<evidence type="ECO:0000313" key="2">
    <source>
        <dbReference type="EMBL" id="KKK38645.1"/>
    </source>
</evidence>
<reference evidence="2 3" key="1">
    <citation type="submission" date="2015-04" db="EMBL/GenBank/DDBJ databases">
        <title>Taxonomic description and genome sequence of Bacillus campisalis sp. nov., a novel member of the genus Bacillus isolated from solar saltern.</title>
        <authorList>
            <person name="Mathan Kumar R."/>
            <person name="Kaur G."/>
            <person name="Kumar A."/>
            <person name="Singh N.K."/>
            <person name="Kaur N."/>
            <person name="Kumar N."/>
            <person name="Mayilraj S."/>
        </authorList>
    </citation>
    <scope>NUCLEOTIDE SEQUENCE [LARGE SCALE GENOMIC DNA]</scope>
    <source>
        <strain evidence="2 3">SA2-6</strain>
    </source>
</reference>
<dbReference type="EMBL" id="LAYY01000007">
    <property type="protein sequence ID" value="KKK38645.1"/>
    <property type="molecule type" value="Genomic_DNA"/>
</dbReference>
<gene>
    <name evidence="2" type="ORF">WQ57_08630</name>
</gene>